<gene>
    <name evidence="2" type="ORF">ZHAS_00012605</name>
</gene>
<evidence type="ECO:0000313" key="4">
    <source>
        <dbReference type="Proteomes" id="UP000030765"/>
    </source>
</evidence>
<accession>A0A084W3B8</accession>
<evidence type="ECO:0000256" key="1">
    <source>
        <dbReference type="SAM" id="SignalP"/>
    </source>
</evidence>
<dbReference type="EnsemblMetazoa" id="ASIC012605-RA">
    <property type="protein sequence ID" value="ASIC012605-PA"/>
    <property type="gene ID" value="ASIC012605"/>
</dbReference>
<name>A0A084W3B8_ANOSI</name>
<dbReference type="OrthoDB" id="7740518at2759"/>
<dbReference type="OMA" id="TKWESAM"/>
<dbReference type="EMBL" id="KE525284">
    <property type="protein sequence ID" value="KFB44712.1"/>
    <property type="molecule type" value="Genomic_DNA"/>
</dbReference>
<proteinExistence type="predicted"/>
<feature type="signal peptide" evidence="1">
    <location>
        <begin position="1"/>
        <end position="19"/>
    </location>
</feature>
<keyword evidence="4" id="KW-1185">Reference proteome</keyword>
<sequence>MKFLLLSVVLCAFVATGSAQSKSPNVLRMQQGLGNMLGLVKDLTLAVNDVMSDINVQVALQKAKTAITGIRNLYATYGTTNSSSVPLAQRTKMQNALKTFQTNINNLETTLGQFPLSPANIEAALKAVHNSFLALGGSIVPL</sequence>
<reference evidence="2 4" key="1">
    <citation type="journal article" date="2014" name="BMC Genomics">
        <title>Genome sequence of Anopheles sinensis provides insight into genetics basis of mosquito competence for malaria parasites.</title>
        <authorList>
            <person name="Zhou D."/>
            <person name="Zhang D."/>
            <person name="Ding G."/>
            <person name="Shi L."/>
            <person name="Hou Q."/>
            <person name="Ye Y."/>
            <person name="Xu Y."/>
            <person name="Zhou H."/>
            <person name="Xiong C."/>
            <person name="Li S."/>
            <person name="Yu J."/>
            <person name="Hong S."/>
            <person name="Yu X."/>
            <person name="Zou P."/>
            <person name="Chen C."/>
            <person name="Chang X."/>
            <person name="Wang W."/>
            <person name="Lv Y."/>
            <person name="Sun Y."/>
            <person name="Ma L."/>
            <person name="Shen B."/>
            <person name="Zhu C."/>
        </authorList>
    </citation>
    <scope>NUCLEOTIDE SEQUENCE [LARGE SCALE GENOMIC DNA]</scope>
</reference>
<organism evidence="2">
    <name type="scientific">Anopheles sinensis</name>
    <name type="common">Mosquito</name>
    <dbReference type="NCBI Taxonomy" id="74873"/>
    <lineage>
        <taxon>Eukaryota</taxon>
        <taxon>Metazoa</taxon>
        <taxon>Ecdysozoa</taxon>
        <taxon>Arthropoda</taxon>
        <taxon>Hexapoda</taxon>
        <taxon>Insecta</taxon>
        <taxon>Pterygota</taxon>
        <taxon>Neoptera</taxon>
        <taxon>Endopterygota</taxon>
        <taxon>Diptera</taxon>
        <taxon>Nematocera</taxon>
        <taxon>Culicoidea</taxon>
        <taxon>Culicidae</taxon>
        <taxon>Anophelinae</taxon>
        <taxon>Anopheles</taxon>
    </lineage>
</organism>
<evidence type="ECO:0000313" key="2">
    <source>
        <dbReference type="EMBL" id="KFB44712.1"/>
    </source>
</evidence>
<dbReference type="EMBL" id="ATLV01019907">
    <property type="status" value="NOT_ANNOTATED_CDS"/>
    <property type="molecule type" value="Genomic_DNA"/>
</dbReference>
<dbReference type="Proteomes" id="UP000030765">
    <property type="component" value="Unassembled WGS sequence"/>
</dbReference>
<dbReference type="VEuPathDB" id="VectorBase:ASIS001108"/>
<feature type="chain" id="PRO_5010759943" evidence="1">
    <location>
        <begin position="20"/>
        <end position="142"/>
    </location>
</feature>
<protein>
    <submittedName>
        <fullName evidence="2 3">Putative 13.3 kDa salivary protein</fullName>
    </submittedName>
</protein>
<reference evidence="3" key="2">
    <citation type="submission" date="2020-05" db="UniProtKB">
        <authorList>
            <consortium name="EnsemblMetazoa"/>
        </authorList>
    </citation>
    <scope>IDENTIFICATION</scope>
</reference>
<keyword evidence="1" id="KW-0732">Signal</keyword>
<dbReference type="VEuPathDB" id="VectorBase:ASIC012605"/>
<evidence type="ECO:0000313" key="3">
    <source>
        <dbReference type="EnsemblMetazoa" id="ASIC012605-PA"/>
    </source>
</evidence>
<dbReference type="AlphaFoldDB" id="A0A084W3B8"/>